<dbReference type="OrthoDB" id="2004167at2"/>
<dbReference type="PANTHER" id="PTHR34043">
    <property type="entry name" value="ALPHA/BETA-HYDROLASES SUPERFAMILY PROTEIN"/>
    <property type="match status" value="1"/>
</dbReference>
<organism evidence="12 13">
    <name type="scientific">Staphylococcus massiliensis S46</name>
    <dbReference type="NCBI Taxonomy" id="1229783"/>
    <lineage>
        <taxon>Bacteria</taxon>
        <taxon>Bacillati</taxon>
        <taxon>Bacillota</taxon>
        <taxon>Bacilli</taxon>
        <taxon>Bacillales</taxon>
        <taxon>Staphylococcaceae</taxon>
        <taxon>Staphylococcus</taxon>
    </lineage>
</organism>
<sequence length="488" mass="55186">MRFLNNKYYKTVAITTSSAILLTSLFTGNTQAEEKPAEASKTQQSPKTANHNELEQQAKQLQSQSEEKQTNQLLQQNANPKFSRDASVNQLSRDSKGIKQANTQANQTKNKYPIVFVHGFAGLVGEDRPSAIYPNYWGGDKSPLMETLRNSGYEVYDANIGPYSSNYDRAVELYYYIKGGTVDYGAAHAKKYGHARYGRTYEGVYPDWKPGDKIHLIGHSMGGQTSRLLENMLRHGNQEEIQYQKEHGGKISPLFKGQKDHMVSSMTTLATPHNGTYASEPGETNKKSTEILYNIATFFGHKGSKVNLGFDHWGLRQRDDETYLEYADRVNKSKLWNTKDNSFYDLSPEGSRKLNEQTTTNPEIAYSSYAGEASHPNAQGDHVPDMGMYFLGLDSGKTIGKNAPEQYKMNDGLVPTRSAFYPEGRKHTTDTSTIKKGTWQVFPVKKDWDHFDLIGLDTLDLKRTPKELENFYQQLAERTVKVEQQEDK</sequence>
<dbReference type="GO" id="GO:0005576">
    <property type="term" value="C:extracellular region"/>
    <property type="evidence" value="ECO:0007669"/>
    <property type="project" value="UniProtKB-SubCell"/>
</dbReference>
<comment type="caution">
    <text evidence="12">The sequence shown here is derived from an EMBL/GenBank/DDBJ whole genome shotgun (WGS) entry which is preliminary data.</text>
</comment>
<dbReference type="EMBL" id="AMSQ01000010">
    <property type="protein sequence ID" value="EKU47505.1"/>
    <property type="molecule type" value="Genomic_DNA"/>
</dbReference>
<evidence type="ECO:0000256" key="3">
    <source>
        <dbReference type="ARBA" id="ARBA00013279"/>
    </source>
</evidence>
<protein>
    <recommendedName>
        <fullName evidence="3">triacylglycerol lipase</fullName>
        <ecNumber evidence="3">3.1.1.3</ecNumber>
    </recommendedName>
</protein>
<feature type="signal peptide" evidence="10">
    <location>
        <begin position="1"/>
        <end position="32"/>
    </location>
</feature>
<dbReference type="eggNOG" id="COG1075">
    <property type="taxonomic scope" value="Bacteria"/>
</dbReference>
<dbReference type="InterPro" id="IPR056304">
    <property type="entry name" value="Lip-like_C"/>
</dbReference>
<evidence type="ECO:0000256" key="7">
    <source>
        <dbReference type="ARBA" id="ARBA00022963"/>
    </source>
</evidence>
<evidence type="ECO:0000256" key="10">
    <source>
        <dbReference type="SAM" id="SignalP"/>
    </source>
</evidence>
<comment type="subcellular location">
    <subcellularLocation>
        <location evidence="2">Secreted</location>
    </subcellularLocation>
</comment>
<dbReference type="EC" id="3.1.1.3" evidence="3"/>
<evidence type="ECO:0000256" key="2">
    <source>
        <dbReference type="ARBA" id="ARBA00004613"/>
    </source>
</evidence>
<dbReference type="PATRIC" id="fig|1229783.3.peg.1494"/>
<name>K9B136_9STAP</name>
<dbReference type="GO" id="GO:0016042">
    <property type="term" value="P:lipid catabolic process"/>
    <property type="evidence" value="ECO:0007669"/>
    <property type="project" value="UniProtKB-KW"/>
</dbReference>
<keyword evidence="6" id="KW-0378">Hydrolase</keyword>
<feature type="compositionally biased region" description="Polar residues" evidence="9">
    <location>
        <begin position="40"/>
        <end position="49"/>
    </location>
</feature>
<evidence type="ECO:0000256" key="5">
    <source>
        <dbReference type="ARBA" id="ARBA00022729"/>
    </source>
</evidence>
<evidence type="ECO:0000256" key="9">
    <source>
        <dbReference type="SAM" id="MobiDB-lite"/>
    </source>
</evidence>
<dbReference type="RefSeq" id="WP_009383811.1">
    <property type="nucleotide sequence ID" value="NZ_AMSQ01000010.1"/>
</dbReference>
<dbReference type="PANTHER" id="PTHR34043:SF3">
    <property type="entry name" value="ALPHA_BETA-HYDROLASES SUPERFAMILY PROTEIN"/>
    <property type="match status" value="1"/>
</dbReference>
<evidence type="ECO:0000256" key="8">
    <source>
        <dbReference type="ARBA" id="ARBA00023098"/>
    </source>
</evidence>
<keyword evidence="4" id="KW-0964">Secreted</keyword>
<accession>K9B136</accession>
<gene>
    <name evidence="12" type="ORF">C273_07402</name>
</gene>
<keyword evidence="8" id="KW-0443">Lipid metabolism</keyword>
<evidence type="ECO:0000313" key="13">
    <source>
        <dbReference type="Proteomes" id="UP000009885"/>
    </source>
</evidence>
<feature type="region of interest" description="Disordered" evidence="9">
    <location>
        <begin position="32"/>
        <end position="91"/>
    </location>
</feature>
<dbReference type="InterPro" id="IPR029058">
    <property type="entry name" value="AB_hydrolase_fold"/>
</dbReference>
<dbReference type="Gene3D" id="3.40.50.1820">
    <property type="entry name" value="alpha/beta hydrolase"/>
    <property type="match status" value="1"/>
</dbReference>
<feature type="domain" description="Lipase-like C-terminal" evidence="11">
    <location>
        <begin position="110"/>
        <end position="485"/>
    </location>
</feature>
<proteinExistence type="predicted"/>
<evidence type="ECO:0000256" key="6">
    <source>
        <dbReference type="ARBA" id="ARBA00022801"/>
    </source>
</evidence>
<evidence type="ECO:0000259" key="11">
    <source>
        <dbReference type="Pfam" id="PF24708"/>
    </source>
</evidence>
<feature type="compositionally biased region" description="Polar residues" evidence="9">
    <location>
        <begin position="57"/>
        <end position="91"/>
    </location>
</feature>
<dbReference type="Proteomes" id="UP000009885">
    <property type="component" value="Unassembled WGS sequence"/>
</dbReference>
<dbReference type="SUPFAM" id="SSF53474">
    <property type="entry name" value="alpha/beta-Hydrolases"/>
    <property type="match status" value="1"/>
</dbReference>
<dbReference type="AlphaFoldDB" id="K9B136"/>
<feature type="chain" id="PRO_5003924134" description="triacylglycerol lipase" evidence="10">
    <location>
        <begin position="33"/>
        <end position="488"/>
    </location>
</feature>
<comment type="catalytic activity">
    <reaction evidence="1">
        <text>a triacylglycerol + H2O = a diacylglycerol + a fatty acid + H(+)</text>
        <dbReference type="Rhea" id="RHEA:12044"/>
        <dbReference type="ChEBI" id="CHEBI:15377"/>
        <dbReference type="ChEBI" id="CHEBI:15378"/>
        <dbReference type="ChEBI" id="CHEBI:17855"/>
        <dbReference type="ChEBI" id="CHEBI:18035"/>
        <dbReference type="ChEBI" id="CHEBI:28868"/>
        <dbReference type="EC" id="3.1.1.3"/>
    </reaction>
</comment>
<evidence type="ECO:0000313" key="12">
    <source>
        <dbReference type="EMBL" id="EKU47505.1"/>
    </source>
</evidence>
<keyword evidence="5 10" id="KW-0732">Signal</keyword>
<evidence type="ECO:0000256" key="1">
    <source>
        <dbReference type="ARBA" id="ARBA00001024"/>
    </source>
</evidence>
<dbReference type="Pfam" id="PF24708">
    <property type="entry name" value="Lip_C"/>
    <property type="match status" value="1"/>
</dbReference>
<reference evidence="12 13" key="1">
    <citation type="journal article" date="2013" name="Genome Announc.">
        <title>Genome Sequence of Staphylococcus massiliensis Strain S46, Isolated from the Surface of Healthy Human Skin.</title>
        <authorList>
            <person name="Srivastav R."/>
            <person name="Singh A."/>
            <person name="Jangir P.K."/>
            <person name="Kumari C."/>
            <person name="Muduli S."/>
            <person name="Sharma R."/>
        </authorList>
    </citation>
    <scope>NUCLEOTIDE SEQUENCE [LARGE SCALE GENOMIC DNA]</scope>
    <source>
        <strain evidence="12 13">S46</strain>
    </source>
</reference>
<keyword evidence="7" id="KW-0442">Lipid degradation</keyword>
<dbReference type="GO" id="GO:0004806">
    <property type="term" value="F:triacylglycerol lipase activity"/>
    <property type="evidence" value="ECO:0007669"/>
    <property type="project" value="UniProtKB-EC"/>
</dbReference>
<dbReference type="NCBIfam" id="NF047351">
    <property type="entry name" value="lipase_YSIRK_Sa"/>
    <property type="match status" value="1"/>
</dbReference>
<evidence type="ECO:0000256" key="4">
    <source>
        <dbReference type="ARBA" id="ARBA00022525"/>
    </source>
</evidence>
<keyword evidence="13" id="KW-1185">Reference proteome</keyword>
<dbReference type="STRING" id="1229783.C273_07402"/>